<protein>
    <submittedName>
        <fullName evidence="3">NAD-dependent epimerase/dehydratase family protein</fullName>
    </submittedName>
</protein>
<evidence type="ECO:0000256" key="1">
    <source>
        <dbReference type="ARBA" id="ARBA00007430"/>
    </source>
</evidence>
<dbReference type="InterPro" id="IPR051203">
    <property type="entry name" value="Polysaccharide_Synthase-Rel"/>
</dbReference>
<proteinExistence type="inferred from homology"/>
<dbReference type="PANTHER" id="PTHR43318:SF2">
    <property type="entry name" value="UDP-N-ACETYLGLUCOSAMINE 4,6-DEHYDRATASE (INVERTING)"/>
    <property type="match status" value="1"/>
</dbReference>
<name>A0ABX6NAL7_9BACT</name>
<evidence type="ECO:0000313" key="4">
    <source>
        <dbReference type="Proteomes" id="UP000503251"/>
    </source>
</evidence>
<dbReference type="Pfam" id="PF02719">
    <property type="entry name" value="Polysacc_synt_2"/>
    <property type="match status" value="1"/>
</dbReference>
<dbReference type="RefSeq" id="WP_171266351.1">
    <property type="nucleotide sequence ID" value="NZ_CP039543.1"/>
</dbReference>
<feature type="domain" description="Polysaccharide biosynthesis protein CapD-like" evidence="2">
    <location>
        <begin position="8"/>
        <end position="298"/>
    </location>
</feature>
<dbReference type="PANTHER" id="PTHR43318">
    <property type="entry name" value="UDP-N-ACETYLGLUCOSAMINE 4,6-DEHYDRATASE"/>
    <property type="match status" value="1"/>
</dbReference>
<dbReference type="Gene3D" id="3.40.50.720">
    <property type="entry name" value="NAD(P)-binding Rossmann-like Domain"/>
    <property type="match status" value="1"/>
</dbReference>
<keyword evidence="4" id="KW-1185">Reference proteome</keyword>
<dbReference type="SUPFAM" id="SSF51735">
    <property type="entry name" value="NAD(P)-binding Rossmann-fold domains"/>
    <property type="match status" value="1"/>
</dbReference>
<evidence type="ECO:0000259" key="2">
    <source>
        <dbReference type="Pfam" id="PF02719"/>
    </source>
</evidence>
<comment type="similarity">
    <text evidence="1">Belongs to the polysaccharide synthase family.</text>
</comment>
<reference evidence="3 4" key="1">
    <citation type="submission" date="2019-04" db="EMBL/GenBank/DDBJ databases">
        <title>Isolation and culture of sulfate reducing bacteria from the cold seep of the South China Sea.</title>
        <authorList>
            <person name="Sun C."/>
            <person name="Liu R."/>
        </authorList>
    </citation>
    <scope>NUCLEOTIDE SEQUENCE [LARGE SCALE GENOMIC DNA]</scope>
    <source>
        <strain evidence="3 4">CS1</strain>
    </source>
</reference>
<organism evidence="3 4">
    <name type="scientific">Oceanidesulfovibrio marinus</name>
    <dbReference type="NCBI Taxonomy" id="370038"/>
    <lineage>
        <taxon>Bacteria</taxon>
        <taxon>Pseudomonadati</taxon>
        <taxon>Thermodesulfobacteriota</taxon>
        <taxon>Desulfovibrionia</taxon>
        <taxon>Desulfovibrionales</taxon>
        <taxon>Desulfovibrionaceae</taxon>
        <taxon>Oceanidesulfovibrio</taxon>
    </lineage>
</organism>
<dbReference type="EMBL" id="CP039543">
    <property type="protein sequence ID" value="QJT07639.1"/>
    <property type="molecule type" value="Genomic_DNA"/>
</dbReference>
<evidence type="ECO:0000313" key="3">
    <source>
        <dbReference type="EMBL" id="QJT07639.1"/>
    </source>
</evidence>
<dbReference type="InterPro" id="IPR036291">
    <property type="entry name" value="NAD(P)-bd_dom_sf"/>
</dbReference>
<accession>A0ABX6NAL7</accession>
<gene>
    <name evidence="3" type="ORF">E8L03_01300</name>
</gene>
<dbReference type="Proteomes" id="UP000503251">
    <property type="component" value="Chromosome"/>
</dbReference>
<sequence>MYFKDKTVLVTGGTGSMGGRLVRRILTGEEGLPKKVIVFSRDEAKQHDMRVSLSKSKIVTDEKIYSNFSQMLEFRIGDVRSYADVCSAVRDADVVINAAALKQVPTCEYFPAQAVRTNCLGVSNIIRAINENSFDIETVIAISTDKACKPINVMGMTKAIQERTVIAANILNPDTRFIGVRYGNVMASRGSVIPLFHDQIQRGGPVTITRPEMTRFLMSIDEAVDTVFAAANGALRGELYIPIAPSGTVLDLAHALIGDRDIRVDIVGIRPGEKLHEILVSEEEAFNTVRRGDYYVIRPMLPELRSPDETEEIALSSDFSSKDSVVPIYEVRALLDKHSMLL</sequence>
<dbReference type="InterPro" id="IPR003869">
    <property type="entry name" value="Polysac_CapD-like"/>
</dbReference>